<dbReference type="RefSeq" id="XP_040741249.1">
    <property type="nucleotide sequence ID" value="XM_040891818.1"/>
</dbReference>
<evidence type="ECO:0000256" key="1">
    <source>
        <dbReference type="ARBA" id="ARBA00004141"/>
    </source>
</evidence>
<name>A0A1Y1W1E4_9FUNG</name>
<reference evidence="7 8" key="1">
    <citation type="submission" date="2016-07" db="EMBL/GenBank/DDBJ databases">
        <title>Pervasive Adenine N6-methylation of Active Genes in Fungi.</title>
        <authorList>
            <consortium name="DOE Joint Genome Institute"/>
            <person name="Mondo S.J."/>
            <person name="Dannebaum R.O."/>
            <person name="Kuo R.C."/>
            <person name="Labutti K."/>
            <person name="Haridas S."/>
            <person name="Kuo A."/>
            <person name="Salamov A."/>
            <person name="Ahrendt S.R."/>
            <person name="Lipzen A."/>
            <person name="Sullivan W."/>
            <person name="Andreopoulos W.B."/>
            <person name="Clum A."/>
            <person name="Lindquist E."/>
            <person name="Daum C."/>
            <person name="Ramamoorthy G.K."/>
            <person name="Gryganskyi A."/>
            <person name="Culley D."/>
            <person name="Magnuson J.K."/>
            <person name="James T.Y."/>
            <person name="O'Malley M.A."/>
            <person name="Stajich J.E."/>
            <person name="Spatafora J.W."/>
            <person name="Visel A."/>
            <person name="Grigoriev I.V."/>
        </authorList>
    </citation>
    <scope>NUCLEOTIDE SEQUENCE [LARGE SCALE GENOMIC DNA]</scope>
    <source>
        <strain evidence="7 8">ATCC 12442</strain>
    </source>
</reference>
<dbReference type="PANTHER" id="PTHR11040">
    <property type="entry name" value="ZINC/IRON TRANSPORTER"/>
    <property type="match status" value="1"/>
</dbReference>
<evidence type="ECO:0000256" key="3">
    <source>
        <dbReference type="ARBA" id="ARBA00022989"/>
    </source>
</evidence>
<keyword evidence="4 6" id="KW-0472">Membrane</keyword>
<dbReference type="OrthoDB" id="448280at2759"/>
<proteinExistence type="predicted"/>
<dbReference type="Pfam" id="PF02535">
    <property type="entry name" value="Zip"/>
    <property type="match status" value="1"/>
</dbReference>
<dbReference type="GO" id="GO:0005886">
    <property type="term" value="C:plasma membrane"/>
    <property type="evidence" value="ECO:0007669"/>
    <property type="project" value="TreeGrafter"/>
</dbReference>
<dbReference type="STRING" id="61395.A0A1Y1W1E4"/>
<evidence type="ECO:0000313" key="8">
    <source>
        <dbReference type="Proteomes" id="UP000193922"/>
    </source>
</evidence>
<organism evidence="7 8">
    <name type="scientific">Linderina pennispora</name>
    <dbReference type="NCBI Taxonomy" id="61395"/>
    <lineage>
        <taxon>Eukaryota</taxon>
        <taxon>Fungi</taxon>
        <taxon>Fungi incertae sedis</taxon>
        <taxon>Zoopagomycota</taxon>
        <taxon>Kickxellomycotina</taxon>
        <taxon>Kickxellomycetes</taxon>
        <taxon>Kickxellales</taxon>
        <taxon>Kickxellaceae</taxon>
        <taxon>Linderina</taxon>
    </lineage>
</organism>
<dbReference type="AlphaFoldDB" id="A0A1Y1W1E4"/>
<evidence type="ECO:0000313" key="7">
    <source>
        <dbReference type="EMBL" id="ORX67327.1"/>
    </source>
</evidence>
<dbReference type="GeneID" id="63808466"/>
<feature type="transmembrane region" description="Helical" evidence="6">
    <location>
        <begin position="26"/>
        <end position="47"/>
    </location>
</feature>
<keyword evidence="2 6" id="KW-0812">Transmembrane</keyword>
<dbReference type="EMBL" id="MCFD01000013">
    <property type="protein sequence ID" value="ORX67327.1"/>
    <property type="molecule type" value="Genomic_DNA"/>
</dbReference>
<dbReference type="GO" id="GO:0005385">
    <property type="term" value="F:zinc ion transmembrane transporter activity"/>
    <property type="evidence" value="ECO:0007669"/>
    <property type="project" value="TreeGrafter"/>
</dbReference>
<accession>A0A1Y1W1E4</accession>
<dbReference type="InterPro" id="IPR003689">
    <property type="entry name" value="ZIP"/>
</dbReference>
<evidence type="ECO:0000256" key="2">
    <source>
        <dbReference type="ARBA" id="ARBA00022692"/>
    </source>
</evidence>
<evidence type="ECO:0000256" key="4">
    <source>
        <dbReference type="ARBA" id="ARBA00023136"/>
    </source>
</evidence>
<sequence>MDIDYSSPDVLCSSETGASSAWDNDWHIASLFIIIGTSALGVFLPIISRSLPRFAFLPGPLLQFGQFFGAGVIISTAMIHIFPSAHSALTNPCLGDFASQYGAWASLFAMMAIFTMHSFEWWLFEAWLNRSAHQRTPMSAIESGNGVDDDSVSEPVYPLYAHGFDSPCYTMPPPVLSPAINPYVFSSANMTQSLAAGTGAPSVYTVRTGFALSRYGNYAALVQSRQHLAMMQNDRLSRYISSDPQFPLYTPSMWPMPPTGMHTSNAAMHTQAKSTPELMHRMQRSNRTSNVSSSGKPSNSSRAVSLRPNSFTNPLRSIASKTRRSRARKQRCLSMPRLAPTTLEAAVRGALLEPLPTKRGSGVSGYVDSMPQLPRRGPSIGL</sequence>
<evidence type="ECO:0000256" key="5">
    <source>
        <dbReference type="SAM" id="MobiDB-lite"/>
    </source>
</evidence>
<protein>
    <recommendedName>
        <fullName evidence="9">Zinc/iron permease</fullName>
    </recommendedName>
</protein>
<comment type="caution">
    <text evidence="7">The sequence shown here is derived from an EMBL/GenBank/DDBJ whole genome shotgun (WGS) entry which is preliminary data.</text>
</comment>
<keyword evidence="3 6" id="KW-1133">Transmembrane helix</keyword>
<dbReference type="PANTHER" id="PTHR11040:SF44">
    <property type="entry name" value="PROTEIN ZNTC-RELATED"/>
    <property type="match status" value="1"/>
</dbReference>
<feature type="transmembrane region" description="Helical" evidence="6">
    <location>
        <begin position="102"/>
        <end position="124"/>
    </location>
</feature>
<feature type="region of interest" description="Disordered" evidence="5">
    <location>
        <begin position="355"/>
        <end position="382"/>
    </location>
</feature>
<evidence type="ECO:0000256" key="6">
    <source>
        <dbReference type="SAM" id="Phobius"/>
    </source>
</evidence>
<gene>
    <name evidence="7" type="ORF">DL89DRAFT_56845</name>
</gene>
<comment type="subcellular location">
    <subcellularLocation>
        <location evidence="1">Membrane</location>
        <topology evidence="1">Multi-pass membrane protein</topology>
    </subcellularLocation>
</comment>
<evidence type="ECO:0008006" key="9">
    <source>
        <dbReference type="Google" id="ProtNLM"/>
    </source>
</evidence>
<feature type="transmembrane region" description="Helical" evidence="6">
    <location>
        <begin position="59"/>
        <end position="82"/>
    </location>
</feature>
<feature type="compositionally biased region" description="Basic residues" evidence="5">
    <location>
        <begin position="321"/>
        <end position="331"/>
    </location>
</feature>
<keyword evidence="8" id="KW-1185">Reference proteome</keyword>
<feature type="region of interest" description="Disordered" evidence="5">
    <location>
        <begin position="267"/>
        <end position="336"/>
    </location>
</feature>
<dbReference type="Proteomes" id="UP000193922">
    <property type="component" value="Unassembled WGS sequence"/>
</dbReference>
<feature type="compositionally biased region" description="Low complexity" evidence="5">
    <location>
        <begin position="289"/>
        <end position="301"/>
    </location>
</feature>